<dbReference type="AlphaFoldDB" id="A0A9N9DGL0"/>
<evidence type="ECO:0000313" key="2">
    <source>
        <dbReference type="Proteomes" id="UP000789759"/>
    </source>
</evidence>
<keyword evidence="2" id="KW-1185">Reference proteome</keyword>
<dbReference type="OrthoDB" id="10443094at2759"/>
<dbReference type="EMBL" id="CAJVQA010006301">
    <property type="protein sequence ID" value="CAG8638082.1"/>
    <property type="molecule type" value="Genomic_DNA"/>
</dbReference>
<evidence type="ECO:0000313" key="1">
    <source>
        <dbReference type="EMBL" id="CAG8638082.1"/>
    </source>
</evidence>
<gene>
    <name evidence="1" type="ORF">CPELLU_LOCUS8718</name>
</gene>
<sequence length="232" mass="25843">MEKKLQSMMKSNSSTKIAIQESAQNSSFDVEADSTLLINNQISNDSSDLIPIQHTDSLLDEYSNSDEENDEQDFDTALTLLHEVKETSQSTNKHQFKINTKFKAAKKVKTNERFDKSAEDKGDECGNIQISQQNNIIVMHECDRLQSSNKMVNLSQTSNNPEFGEEIDALLPNSYSSINVTISTLQAVGINNKISIDNECIANKQQAENNGKLIEPILSTQSILIISLLKKA</sequence>
<proteinExistence type="predicted"/>
<protein>
    <submittedName>
        <fullName evidence="1">9821_t:CDS:1</fullName>
    </submittedName>
</protein>
<accession>A0A9N9DGL0</accession>
<dbReference type="Proteomes" id="UP000789759">
    <property type="component" value="Unassembled WGS sequence"/>
</dbReference>
<organism evidence="1 2">
    <name type="scientific">Cetraspora pellucida</name>
    <dbReference type="NCBI Taxonomy" id="1433469"/>
    <lineage>
        <taxon>Eukaryota</taxon>
        <taxon>Fungi</taxon>
        <taxon>Fungi incertae sedis</taxon>
        <taxon>Mucoromycota</taxon>
        <taxon>Glomeromycotina</taxon>
        <taxon>Glomeromycetes</taxon>
        <taxon>Diversisporales</taxon>
        <taxon>Gigasporaceae</taxon>
        <taxon>Cetraspora</taxon>
    </lineage>
</organism>
<comment type="caution">
    <text evidence="1">The sequence shown here is derived from an EMBL/GenBank/DDBJ whole genome shotgun (WGS) entry which is preliminary data.</text>
</comment>
<reference evidence="1" key="1">
    <citation type="submission" date="2021-06" db="EMBL/GenBank/DDBJ databases">
        <authorList>
            <person name="Kallberg Y."/>
            <person name="Tangrot J."/>
            <person name="Rosling A."/>
        </authorList>
    </citation>
    <scope>NUCLEOTIDE SEQUENCE</scope>
    <source>
        <strain evidence="1">FL966</strain>
    </source>
</reference>
<name>A0A9N9DGL0_9GLOM</name>